<sequence length="308" mass="34594">MFVGRTVSGLPILQPEFAILPPRFTTSDEEAQRAKEICLPGLPQIAGFVAEFALASLIYHIDFLRQKLSSDHPLFQSPLFADAELIPQLRSRVQCDSNNDEMQPTGVPPHVKILSELQSVRSEVKEAVQLRKEDMKQLTEAQNVMYDRLISGVTTIIEERAIQTDVPTDAVEETVTAQYPVYPIYNWGGAMHFFPEGVKLPIGTPEQAWIHWCCGNSAQNLPPFRKMFPIDLGSGNLRKRLSDLKFLMSKIERAAKELNLSITDLSSSEAVTVFQQCKLRLNFLPRQRRTGNAVADNIRCNNPAAKET</sequence>
<accession>A0A225VQG7</accession>
<dbReference type="AlphaFoldDB" id="A0A225VQG7"/>
<organism evidence="1 2">
    <name type="scientific">Phytophthora megakarya</name>
    <dbReference type="NCBI Taxonomy" id="4795"/>
    <lineage>
        <taxon>Eukaryota</taxon>
        <taxon>Sar</taxon>
        <taxon>Stramenopiles</taxon>
        <taxon>Oomycota</taxon>
        <taxon>Peronosporomycetes</taxon>
        <taxon>Peronosporales</taxon>
        <taxon>Peronosporaceae</taxon>
        <taxon>Phytophthora</taxon>
    </lineage>
</organism>
<keyword evidence="2" id="KW-1185">Reference proteome</keyword>
<comment type="caution">
    <text evidence="1">The sequence shown here is derived from an EMBL/GenBank/DDBJ whole genome shotgun (WGS) entry which is preliminary data.</text>
</comment>
<evidence type="ECO:0000313" key="2">
    <source>
        <dbReference type="Proteomes" id="UP000198211"/>
    </source>
</evidence>
<reference evidence="2" key="1">
    <citation type="submission" date="2017-03" db="EMBL/GenBank/DDBJ databases">
        <title>Phytopthora megakarya and P. palmivora, two closely related causual agents of cacao black pod achieved similar genome size and gene model numbers by different mechanisms.</title>
        <authorList>
            <person name="Ali S."/>
            <person name="Shao J."/>
            <person name="Larry D.J."/>
            <person name="Kronmiller B."/>
            <person name="Shen D."/>
            <person name="Strem M.D."/>
            <person name="Melnick R.L."/>
            <person name="Guiltinan M.J."/>
            <person name="Tyler B.M."/>
            <person name="Meinhardt L.W."/>
            <person name="Bailey B.A."/>
        </authorList>
    </citation>
    <scope>NUCLEOTIDE SEQUENCE [LARGE SCALE GENOMIC DNA]</scope>
    <source>
        <strain evidence="2">zdho120</strain>
    </source>
</reference>
<proteinExistence type="predicted"/>
<name>A0A225VQG7_9STRA</name>
<evidence type="ECO:0000313" key="1">
    <source>
        <dbReference type="EMBL" id="OWZ07673.1"/>
    </source>
</evidence>
<gene>
    <name evidence="1" type="ORF">PHMEG_00019908</name>
</gene>
<dbReference type="Proteomes" id="UP000198211">
    <property type="component" value="Unassembled WGS sequence"/>
</dbReference>
<dbReference type="OrthoDB" id="129202at2759"/>
<dbReference type="EMBL" id="NBNE01003445">
    <property type="protein sequence ID" value="OWZ07673.1"/>
    <property type="molecule type" value="Genomic_DNA"/>
</dbReference>
<protein>
    <submittedName>
        <fullName evidence="1">Uncharacterized protein</fullName>
    </submittedName>
</protein>